<dbReference type="EMBL" id="MHKQ01000018">
    <property type="protein sequence ID" value="OGY93742.1"/>
    <property type="molecule type" value="Genomic_DNA"/>
</dbReference>
<dbReference type="SUPFAM" id="SSF52374">
    <property type="entry name" value="Nucleotidylyl transferase"/>
    <property type="match status" value="1"/>
</dbReference>
<comment type="cofactor">
    <cofactor evidence="9">
        <name>Zn(2+)</name>
        <dbReference type="ChEBI" id="CHEBI:29105"/>
    </cofactor>
    <text evidence="9">Binds 1 zinc ion per subunit.</text>
</comment>
<dbReference type="GO" id="GO:0006423">
    <property type="term" value="P:cysteinyl-tRNA aminoacylation"/>
    <property type="evidence" value="ECO:0007669"/>
    <property type="project" value="UniProtKB-UniRule"/>
</dbReference>
<dbReference type="PANTHER" id="PTHR10890">
    <property type="entry name" value="CYSTEINYL-TRNA SYNTHETASE"/>
    <property type="match status" value="1"/>
</dbReference>
<feature type="binding site" evidence="9">
    <location>
        <position position="29"/>
    </location>
    <ligand>
        <name>Zn(2+)</name>
        <dbReference type="ChEBI" id="CHEBI:29105"/>
    </ligand>
</feature>
<keyword evidence="2 9" id="KW-0436">Ligase</keyword>
<dbReference type="EC" id="6.1.1.16" evidence="9"/>
<dbReference type="InterPro" id="IPR009080">
    <property type="entry name" value="tRNAsynth_Ia_anticodon-bd"/>
</dbReference>
<keyword evidence="9" id="KW-0963">Cytoplasm</keyword>
<evidence type="ECO:0000256" key="2">
    <source>
        <dbReference type="ARBA" id="ARBA00022598"/>
    </source>
</evidence>
<evidence type="ECO:0000256" key="9">
    <source>
        <dbReference type="HAMAP-Rule" id="MF_00041"/>
    </source>
</evidence>
<feature type="binding site" evidence="9">
    <location>
        <position position="247"/>
    </location>
    <ligand>
        <name>Zn(2+)</name>
        <dbReference type="ChEBI" id="CHEBI:29105"/>
    </ligand>
</feature>
<evidence type="ECO:0000313" key="12">
    <source>
        <dbReference type="EMBL" id="OGY93742.1"/>
    </source>
</evidence>
<keyword evidence="7 9" id="KW-0648">Protein biosynthesis</keyword>
<evidence type="ECO:0000256" key="4">
    <source>
        <dbReference type="ARBA" id="ARBA00022741"/>
    </source>
</evidence>
<comment type="subunit">
    <text evidence="1 9">Monomer.</text>
</comment>
<comment type="subcellular location">
    <subcellularLocation>
        <location evidence="9">Cytoplasm</location>
    </subcellularLocation>
</comment>
<dbReference type="PRINTS" id="PR00983">
    <property type="entry name" value="TRNASYNTHCYS"/>
</dbReference>
<evidence type="ECO:0000256" key="1">
    <source>
        <dbReference type="ARBA" id="ARBA00011245"/>
    </source>
</evidence>
<dbReference type="GO" id="GO:0005524">
    <property type="term" value="F:ATP binding"/>
    <property type="evidence" value="ECO:0007669"/>
    <property type="project" value="UniProtKB-UniRule"/>
</dbReference>
<dbReference type="PANTHER" id="PTHR10890:SF3">
    <property type="entry name" value="CYSTEINE--TRNA LIGASE, CYTOPLASMIC"/>
    <property type="match status" value="1"/>
</dbReference>
<keyword evidence="3 9" id="KW-0479">Metal-binding</keyword>
<keyword evidence="4 9" id="KW-0547">Nucleotide-binding</keyword>
<comment type="similarity">
    <text evidence="9">Belongs to the class-I aminoacyl-tRNA synthetase family.</text>
</comment>
<feature type="domain" description="tRNA synthetases class I catalytic" evidence="10">
    <location>
        <begin position="16"/>
        <end position="327"/>
    </location>
</feature>
<reference evidence="12 13" key="1">
    <citation type="journal article" date="2016" name="Nat. Commun.">
        <title>Thousands of microbial genomes shed light on interconnected biogeochemical processes in an aquifer system.</title>
        <authorList>
            <person name="Anantharaman K."/>
            <person name="Brown C.T."/>
            <person name="Hug L.A."/>
            <person name="Sharon I."/>
            <person name="Castelle C.J."/>
            <person name="Probst A.J."/>
            <person name="Thomas B.C."/>
            <person name="Singh A."/>
            <person name="Wilkins M.J."/>
            <person name="Karaoz U."/>
            <person name="Brodie E.L."/>
            <person name="Williams K.H."/>
            <person name="Hubbard S.S."/>
            <person name="Banfield J.F."/>
        </authorList>
    </citation>
    <scope>NUCLEOTIDE SEQUENCE [LARGE SCALE GENOMIC DNA]</scope>
</reference>
<evidence type="ECO:0000256" key="8">
    <source>
        <dbReference type="ARBA" id="ARBA00023146"/>
    </source>
</evidence>
<dbReference type="InterPro" id="IPR024909">
    <property type="entry name" value="Cys-tRNA/MSH_ligase"/>
</dbReference>
<keyword evidence="5 9" id="KW-0862">Zinc</keyword>
<evidence type="ECO:0000256" key="7">
    <source>
        <dbReference type="ARBA" id="ARBA00022917"/>
    </source>
</evidence>
<evidence type="ECO:0000256" key="5">
    <source>
        <dbReference type="ARBA" id="ARBA00022833"/>
    </source>
</evidence>
<evidence type="ECO:0000259" key="10">
    <source>
        <dbReference type="Pfam" id="PF01406"/>
    </source>
</evidence>
<name>A0A1G2BX82_9BACT</name>
<dbReference type="HAMAP" id="MF_00041">
    <property type="entry name" value="Cys_tRNA_synth"/>
    <property type="match status" value="1"/>
</dbReference>
<dbReference type="Proteomes" id="UP000177626">
    <property type="component" value="Unassembled WGS sequence"/>
</dbReference>
<dbReference type="InterPro" id="IPR014729">
    <property type="entry name" value="Rossmann-like_a/b/a_fold"/>
</dbReference>
<feature type="short sequence motif" description="'KMSKS' region" evidence="9">
    <location>
        <begin position="279"/>
        <end position="283"/>
    </location>
</feature>
<dbReference type="NCBIfam" id="TIGR00435">
    <property type="entry name" value="cysS"/>
    <property type="match status" value="1"/>
</dbReference>
<proteinExistence type="inferred from homology"/>
<dbReference type="SUPFAM" id="SSF47323">
    <property type="entry name" value="Anticodon-binding domain of a subclass of class I aminoacyl-tRNA synthetases"/>
    <property type="match status" value="1"/>
</dbReference>
<dbReference type="InterPro" id="IPR015803">
    <property type="entry name" value="Cys-tRNA-ligase"/>
</dbReference>
<dbReference type="Gene3D" id="3.40.50.620">
    <property type="entry name" value="HUPs"/>
    <property type="match status" value="1"/>
</dbReference>
<evidence type="ECO:0000259" key="11">
    <source>
        <dbReference type="Pfam" id="PF23493"/>
    </source>
</evidence>
<dbReference type="AlphaFoldDB" id="A0A1G2BX82"/>
<dbReference type="GO" id="GO:0004817">
    <property type="term" value="F:cysteine-tRNA ligase activity"/>
    <property type="evidence" value="ECO:0007669"/>
    <property type="project" value="UniProtKB-UniRule"/>
</dbReference>
<feature type="binding site" evidence="9">
    <location>
        <position position="222"/>
    </location>
    <ligand>
        <name>Zn(2+)</name>
        <dbReference type="ChEBI" id="CHEBI:29105"/>
    </ligand>
</feature>
<evidence type="ECO:0000256" key="6">
    <source>
        <dbReference type="ARBA" id="ARBA00022840"/>
    </source>
</evidence>
<gene>
    <name evidence="9" type="primary">cysS</name>
    <name evidence="12" type="ORF">A2406_04215</name>
</gene>
<accession>A0A1G2BX82</accession>
<comment type="caution">
    <text evidence="12">The sequence shown here is derived from an EMBL/GenBank/DDBJ whole genome shotgun (WGS) entry which is preliminary data.</text>
</comment>
<sequence>MSIFLYNSLSKQKEEFKPIKKKQVGLYTCGPTVYNHPHIGNLMAYVVWDVLKRILIARGYKVKHIMNITDVGHLTSDADEGEDKLAKASRETGQNAWQIAEFFIKVFRNNLASLNIDEPTKFLRATETIKEQIAFARILDEKGYLYKTADGMYFDTSKIADYGKLANLSKVELQEGARVEKNQEKKNLTDFAVWKFTPEDISRDMDWESPWGLGFPGWHLECSVMSRLELGDTFDIHTGGIDHLTVHHPNEMAQSEAVTGKLQANYWLHNDFIKFEGGKMAKSQGTLITLENIREKGFSPLAFRFLILQNHYRNSLNFSFDSLQAAQNGLKAIIREIAFYGKPKGGCQELEEEFYQAIGDDLNTPKGLAILQKIIDSENKPGAKMASILNIDEVLGLRLGTLAKNALDISSDAKIILEERAKARDSQDWVRSDKLRDKLIALGVEVQDTTDGQKAIQVTL</sequence>
<evidence type="ECO:0000313" key="13">
    <source>
        <dbReference type="Proteomes" id="UP000177626"/>
    </source>
</evidence>
<dbReference type="InterPro" id="IPR032678">
    <property type="entry name" value="tRNA-synt_1_cat_dom"/>
</dbReference>
<dbReference type="CDD" id="cd00672">
    <property type="entry name" value="CysRS_core"/>
    <property type="match status" value="1"/>
</dbReference>
<dbReference type="Pfam" id="PF01406">
    <property type="entry name" value="tRNA-synt_1e"/>
    <property type="match status" value="1"/>
</dbReference>
<feature type="binding site" evidence="9">
    <location>
        <position position="282"/>
    </location>
    <ligand>
        <name>ATP</name>
        <dbReference type="ChEBI" id="CHEBI:30616"/>
    </ligand>
</feature>
<keyword evidence="6 9" id="KW-0067">ATP-binding</keyword>
<feature type="domain" description="Cysteinyl-tRNA ligase anticodon binding" evidence="11">
    <location>
        <begin position="408"/>
        <end position="453"/>
    </location>
</feature>
<comment type="catalytic activity">
    <reaction evidence="9">
        <text>tRNA(Cys) + L-cysteine + ATP = L-cysteinyl-tRNA(Cys) + AMP + diphosphate</text>
        <dbReference type="Rhea" id="RHEA:17773"/>
        <dbReference type="Rhea" id="RHEA-COMP:9661"/>
        <dbReference type="Rhea" id="RHEA-COMP:9679"/>
        <dbReference type="ChEBI" id="CHEBI:30616"/>
        <dbReference type="ChEBI" id="CHEBI:33019"/>
        <dbReference type="ChEBI" id="CHEBI:35235"/>
        <dbReference type="ChEBI" id="CHEBI:78442"/>
        <dbReference type="ChEBI" id="CHEBI:78517"/>
        <dbReference type="ChEBI" id="CHEBI:456215"/>
        <dbReference type="EC" id="6.1.1.16"/>
    </reaction>
</comment>
<dbReference type="InterPro" id="IPR056411">
    <property type="entry name" value="CysS_C"/>
</dbReference>
<dbReference type="Gene3D" id="1.20.120.640">
    <property type="entry name" value="Anticodon-binding domain of a subclass of class I aminoacyl-tRNA synthetases"/>
    <property type="match status" value="1"/>
</dbReference>
<dbReference type="Pfam" id="PF23493">
    <property type="entry name" value="CysS_C"/>
    <property type="match status" value="1"/>
</dbReference>
<feature type="binding site" evidence="9">
    <location>
        <position position="251"/>
    </location>
    <ligand>
        <name>Zn(2+)</name>
        <dbReference type="ChEBI" id="CHEBI:29105"/>
    </ligand>
</feature>
<organism evidence="12 13">
    <name type="scientific">Candidatus Komeilibacteria bacterium RIFOXYC1_FULL_37_11</name>
    <dbReference type="NCBI Taxonomy" id="1798555"/>
    <lineage>
        <taxon>Bacteria</taxon>
        <taxon>Candidatus Komeiliibacteriota</taxon>
    </lineage>
</organism>
<dbReference type="GO" id="GO:0005829">
    <property type="term" value="C:cytosol"/>
    <property type="evidence" value="ECO:0007669"/>
    <property type="project" value="TreeGrafter"/>
</dbReference>
<keyword evidence="8 9" id="KW-0030">Aminoacyl-tRNA synthetase</keyword>
<evidence type="ECO:0000256" key="3">
    <source>
        <dbReference type="ARBA" id="ARBA00022723"/>
    </source>
</evidence>
<protein>
    <recommendedName>
        <fullName evidence="9">Cysteine--tRNA ligase</fullName>
        <ecNumber evidence="9">6.1.1.16</ecNumber>
    </recommendedName>
    <alternativeName>
        <fullName evidence="9">Cysteinyl-tRNA synthetase</fullName>
        <shortName evidence="9">CysRS</shortName>
    </alternativeName>
</protein>
<dbReference type="GO" id="GO:0008270">
    <property type="term" value="F:zinc ion binding"/>
    <property type="evidence" value="ECO:0007669"/>
    <property type="project" value="UniProtKB-UniRule"/>
</dbReference>
<feature type="short sequence motif" description="'HIGH' region" evidence="9">
    <location>
        <begin position="31"/>
        <end position="41"/>
    </location>
</feature>